<sequence length="355" mass="38064">MSELAEAAAPAVLNDGYHTLKIAEVIEETSDAKSLVFDIPASLTQRFQYRPGQFLTLRIPHQRGALARCYSLSSAPGIDTRLRVTVKRVADGRASNWICDQLRAGSTVEALPPAGVFVPRNLDDDFLLFAGGSGITPVLSIAKSALRNGDGRVTLIYANRDEKSVIFREVLRELGAAYPQRLTVLHWLDSVQGIPSSTQLQALAAPWRAAQCFICGPASFMDGARAALMALDVPRERMHIERFVSLDHDPGTQPVASPAAQEGTAAELEVMLDGTAHALQCKAGETLLDSMLRSGLAAPNSCRSGSCGACMCKVEKGEVSLRANAVLDSDDLAEGWTLACQGTAASTEIRIRFPD</sequence>
<dbReference type="GO" id="GO:0051537">
    <property type="term" value="F:2 iron, 2 sulfur cluster binding"/>
    <property type="evidence" value="ECO:0007669"/>
    <property type="project" value="UniProtKB-KW"/>
</dbReference>
<protein>
    <submittedName>
        <fullName evidence="12">3-ketosteroid-9-alpha-hydroxylase</fullName>
    </submittedName>
</protein>
<dbReference type="OrthoDB" id="9796486at2"/>
<dbReference type="EMBL" id="QYUO01000003">
    <property type="protein sequence ID" value="RJF92615.1"/>
    <property type="molecule type" value="Genomic_DNA"/>
</dbReference>
<evidence type="ECO:0000256" key="7">
    <source>
        <dbReference type="ARBA" id="ARBA00023004"/>
    </source>
</evidence>
<dbReference type="InterPro" id="IPR036010">
    <property type="entry name" value="2Fe-2S_ferredoxin-like_sf"/>
</dbReference>
<dbReference type="SUPFAM" id="SSF52343">
    <property type="entry name" value="Ferredoxin reductase-like, C-terminal NADP-linked domain"/>
    <property type="match status" value="1"/>
</dbReference>
<proteinExistence type="predicted"/>
<keyword evidence="13" id="KW-1185">Reference proteome</keyword>
<keyword evidence="3" id="KW-0001">2Fe-2S</keyword>
<gene>
    <name evidence="12" type="ORF">D3871_28935</name>
</gene>
<evidence type="ECO:0000256" key="5">
    <source>
        <dbReference type="ARBA" id="ARBA00022827"/>
    </source>
</evidence>
<evidence type="ECO:0000256" key="8">
    <source>
        <dbReference type="ARBA" id="ARBA00023014"/>
    </source>
</evidence>
<evidence type="ECO:0000313" key="13">
    <source>
        <dbReference type="Proteomes" id="UP000265955"/>
    </source>
</evidence>
<dbReference type="GO" id="GO:0016491">
    <property type="term" value="F:oxidoreductase activity"/>
    <property type="evidence" value="ECO:0007669"/>
    <property type="project" value="UniProtKB-KW"/>
</dbReference>
<dbReference type="InterPro" id="IPR039261">
    <property type="entry name" value="FNR_nucleotide-bd"/>
</dbReference>
<reference evidence="13" key="1">
    <citation type="submission" date="2018-09" db="EMBL/GenBank/DDBJ databases">
        <authorList>
            <person name="Zhu H."/>
        </authorList>
    </citation>
    <scope>NUCLEOTIDE SEQUENCE [LARGE SCALE GENOMIC DNA]</scope>
    <source>
        <strain evidence="13">K1R23-30</strain>
    </source>
</reference>
<dbReference type="Proteomes" id="UP000265955">
    <property type="component" value="Unassembled WGS sequence"/>
</dbReference>
<comment type="cofactor">
    <cofactor evidence="1">
        <name>FAD</name>
        <dbReference type="ChEBI" id="CHEBI:57692"/>
    </cofactor>
</comment>
<accession>A0A3A3FMP8</accession>
<dbReference type="PANTHER" id="PTHR47354">
    <property type="entry name" value="NADH OXIDOREDUCTASE HCR"/>
    <property type="match status" value="1"/>
</dbReference>
<dbReference type="CDD" id="cd00207">
    <property type="entry name" value="fer2"/>
    <property type="match status" value="1"/>
</dbReference>
<evidence type="ECO:0000256" key="1">
    <source>
        <dbReference type="ARBA" id="ARBA00001974"/>
    </source>
</evidence>
<dbReference type="InterPro" id="IPR008333">
    <property type="entry name" value="Cbr1-like_FAD-bd_dom"/>
</dbReference>
<keyword evidence="8" id="KW-0411">Iron-sulfur</keyword>
<evidence type="ECO:0000256" key="4">
    <source>
        <dbReference type="ARBA" id="ARBA00022723"/>
    </source>
</evidence>
<comment type="cofactor">
    <cofactor evidence="9">
        <name>[2Fe-2S] cluster</name>
        <dbReference type="ChEBI" id="CHEBI:190135"/>
    </cofactor>
</comment>
<dbReference type="InterPro" id="IPR017938">
    <property type="entry name" value="Riboflavin_synthase-like_b-brl"/>
</dbReference>
<dbReference type="AlphaFoldDB" id="A0A3A3FMP8"/>
<evidence type="ECO:0000256" key="9">
    <source>
        <dbReference type="ARBA" id="ARBA00034078"/>
    </source>
</evidence>
<comment type="caution">
    <text evidence="12">The sequence shown here is derived from an EMBL/GenBank/DDBJ whole genome shotgun (WGS) entry which is preliminary data.</text>
</comment>
<feature type="domain" description="FAD-binding FR-type" evidence="11">
    <location>
        <begin position="15"/>
        <end position="120"/>
    </location>
</feature>
<dbReference type="Gene3D" id="2.40.30.10">
    <property type="entry name" value="Translation factors"/>
    <property type="match status" value="1"/>
</dbReference>
<evidence type="ECO:0000256" key="2">
    <source>
        <dbReference type="ARBA" id="ARBA00022630"/>
    </source>
</evidence>
<dbReference type="Pfam" id="PF00111">
    <property type="entry name" value="Fer2"/>
    <property type="match status" value="1"/>
</dbReference>
<dbReference type="PRINTS" id="PR00409">
    <property type="entry name" value="PHDIOXRDTASE"/>
</dbReference>
<dbReference type="PROSITE" id="PS00197">
    <property type="entry name" value="2FE2S_FER_1"/>
    <property type="match status" value="1"/>
</dbReference>
<dbReference type="Gene3D" id="3.10.20.30">
    <property type="match status" value="1"/>
</dbReference>
<dbReference type="PRINTS" id="PR00371">
    <property type="entry name" value="FPNCR"/>
</dbReference>
<keyword evidence="2" id="KW-0285">Flavoprotein</keyword>
<evidence type="ECO:0000256" key="6">
    <source>
        <dbReference type="ARBA" id="ARBA00023002"/>
    </source>
</evidence>
<dbReference type="InterPro" id="IPR001433">
    <property type="entry name" value="OxRdtase_FAD/NAD-bd"/>
</dbReference>
<evidence type="ECO:0000256" key="3">
    <source>
        <dbReference type="ARBA" id="ARBA00022714"/>
    </source>
</evidence>
<organism evidence="12 13">
    <name type="scientific">Noviherbaspirillum saxi</name>
    <dbReference type="NCBI Taxonomy" id="2320863"/>
    <lineage>
        <taxon>Bacteria</taxon>
        <taxon>Pseudomonadati</taxon>
        <taxon>Pseudomonadota</taxon>
        <taxon>Betaproteobacteria</taxon>
        <taxon>Burkholderiales</taxon>
        <taxon>Oxalobacteraceae</taxon>
        <taxon>Noviherbaspirillum</taxon>
    </lineage>
</organism>
<keyword evidence="6" id="KW-0560">Oxidoreductase</keyword>
<dbReference type="Pfam" id="PF00175">
    <property type="entry name" value="NAD_binding_1"/>
    <property type="match status" value="1"/>
</dbReference>
<dbReference type="InterPro" id="IPR001709">
    <property type="entry name" value="Flavoprot_Pyr_Nucl_cyt_Rdtase"/>
</dbReference>
<evidence type="ECO:0000259" key="10">
    <source>
        <dbReference type="PROSITE" id="PS51085"/>
    </source>
</evidence>
<dbReference type="PROSITE" id="PS51085">
    <property type="entry name" value="2FE2S_FER_2"/>
    <property type="match status" value="1"/>
</dbReference>
<evidence type="ECO:0000259" key="11">
    <source>
        <dbReference type="PROSITE" id="PS51384"/>
    </source>
</evidence>
<dbReference type="RefSeq" id="WP_119772601.1">
    <property type="nucleotide sequence ID" value="NZ_QYUO01000003.1"/>
</dbReference>
<dbReference type="PANTHER" id="PTHR47354:SF8">
    <property type="entry name" value="1,2-PHENYLACETYL-COA EPOXIDASE, SUBUNIT E"/>
    <property type="match status" value="1"/>
</dbReference>
<evidence type="ECO:0000313" key="12">
    <source>
        <dbReference type="EMBL" id="RJF92615.1"/>
    </source>
</evidence>
<dbReference type="InterPro" id="IPR001041">
    <property type="entry name" value="2Fe-2S_ferredoxin-type"/>
</dbReference>
<dbReference type="InterPro" id="IPR050415">
    <property type="entry name" value="MRET"/>
</dbReference>
<dbReference type="GO" id="GO:0050660">
    <property type="term" value="F:flavin adenine dinucleotide binding"/>
    <property type="evidence" value="ECO:0007669"/>
    <property type="project" value="TreeGrafter"/>
</dbReference>
<dbReference type="SUPFAM" id="SSF54292">
    <property type="entry name" value="2Fe-2S ferredoxin-like"/>
    <property type="match status" value="1"/>
</dbReference>
<dbReference type="SUPFAM" id="SSF63380">
    <property type="entry name" value="Riboflavin synthase domain-like"/>
    <property type="match status" value="1"/>
</dbReference>
<dbReference type="InterPro" id="IPR006058">
    <property type="entry name" value="2Fe2S_fd_BS"/>
</dbReference>
<keyword evidence="4" id="KW-0479">Metal-binding</keyword>
<dbReference type="PROSITE" id="PS51384">
    <property type="entry name" value="FAD_FR"/>
    <property type="match status" value="1"/>
</dbReference>
<dbReference type="Pfam" id="PF00970">
    <property type="entry name" value="FAD_binding_6"/>
    <property type="match status" value="1"/>
</dbReference>
<dbReference type="Gene3D" id="3.40.50.80">
    <property type="entry name" value="Nucleotide-binding domain of ferredoxin-NADP reductase (FNR) module"/>
    <property type="match status" value="1"/>
</dbReference>
<keyword evidence="5" id="KW-0274">FAD</keyword>
<keyword evidence="7" id="KW-0408">Iron</keyword>
<dbReference type="InterPro" id="IPR017927">
    <property type="entry name" value="FAD-bd_FR_type"/>
</dbReference>
<feature type="domain" description="2Fe-2S ferredoxin-type" evidence="10">
    <location>
        <begin position="266"/>
        <end position="355"/>
    </location>
</feature>
<name>A0A3A3FMP8_9BURK</name>
<dbReference type="InterPro" id="IPR012675">
    <property type="entry name" value="Beta-grasp_dom_sf"/>
</dbReference>
<dbReference type="GO" id="GO:0046872">
    <property type="term" value="F:metal ion binding"/>
    <property type="evidence" value="ECO:0007669"/>
    <property type="project" value="UniProtKB-KW"/>
</dbReference>
<dbReference type="CDD" id="cd06214">
    <property type="entry name" value="PA_degradation_oxidoreductase_like"/>
    <property type="match status" value="1"/>
</dbReference>